<dbReference type="Pfam" id="PF13966">
    <property type="entry name" value="zf-RVT"/>
    <property type="match status" value="1"/>
</dbReference>
<dbReference type="EnsemblPlants" id="evm.model.01.759">
    <property type="protein sequence ID" value="cds.evm.model.01.759"/>
    <property type="gene ID" value="evm.TU.01.759"/>
</dbReference>
<evidence type="ECO:0000313" key="3">
    <source>
        <dbReference type="Proteomes" id="UP000596661"/>
    </source>
</evidence>
<dbReference type="EMBL" id="UZAU01000018">
    <property type="status" value="NOT_ANNOTATED_CDS"/>
    <property type="molecule type" value="Genomic_DNA"/>
</dbReference>
<evidence type="ECO:0000259" key="1">
    <source>
        <dbReference type="Pfam" id="PF13966"/>
    </source>
</evidence>
<name>A0A803NQN9_CANSA</name>
<reference evidence="2" key="1">
    <citation type="submission" date="2018-11" db="EMBL/GenBank/DDBJ databases">
        <authorList>
            <person name="Grassa J C."/>
        </authorList>
    </citation>
    <scope>NUCLEOTIDE SEQUENCE [LARGE SCALE GENOMIC DNA]</scope>
</reference>
<protein>
    <recommendedName>
        <fullName evidence="1">Reverse transcriptase zinc-binding domain-containing protein</fullName>
    </recommendedName>
</protein>
<proteinExistence type="predicted"/>
<dbReference type="Proteomes" id="UP000596661">
    <property type="component" value="Chromosome 1"/>
</dbReference>
<dbReference type="InterPro" id="IPR026960">
    <property type="entry name" value="RVT-Znf"/>
</dbReference>
<feature type="domain" description="Reverse transcriptase zinc-binding" evidence="1">
    <location>
        <begin position="3"/>
        <end position="45"/>
    </location>
</feature>
<sequence length="210" mass="23053">MDCLPMMVQLRSKYVEVATLCPVCSSADETILHALVECPTAATCWERTGIGTGLHQNCSFLVWCTDVFQQVDKAGKEIVVAVCWSLWNARNDKVWQGKIVGADGIVSSAKNFLNHWQNAQKSVIETTFSGLIPGDAAEHWFAPIIGRIKVNVDAALFSDPHQVGIGLVARDSRGFLIEGSTKIFQGNFPLSQSKQWEFGRPSVGSRRDNG</sequence>
<accession>A0A803NQN9</accession>
<dbReference type="AlphaFoldDB" id="A0A803NQN9"/>
<dbReference type="OMA" id="NDECAPQ"/>
<reference evidence="2" key="2">
    <citation type="submission" date="2021-03" db="UniProtKB">
        <authorList>
            <consortium name="EnsemblPlants"/>
        </authorList>
    </citation>
    <scope>IDENTIFICATION</scope>
</reference>
<evidence type="ECO:0000313" key="2">
    <source>
        <dbReference type="EnsemblPlants" id="cds.evm.model.01.759"/>
    </source>
</evidence>
<keyword evidence="3" id="KW-1185">Reference proteome</keyword>
<organism evidence="2 3">
    <name type="scientific">Cannabis sativa</name>
    <name type="common">Hemp</name>
    <name type="synonym">Marijuana</name>
    <dbReference type="NCBI Taxonomy" id="3483"/>
    <lineage>
        <taxon>Eukaryota</taxon>
        <taxon>Viridiplantae</taxon>
        <taxon>Streptophyta</taxon>
        <taxon>Embryophyta</taxon>
        <taxon>Tracheophyta</taxon>
        <taxon>Spermatophyta</taxon>
        <taxon>Magnoliopsida</taxon>
        <taxon>eudicotyledons</taxon>
        <taxon>Gunneridae</taxon>
        <taxon>Pentapetalae</taxon>
        <taxon>rosids</taxon>
        <taxon>fabids</taxon>
        <taxon>Rosales</taxon>
        <taxon>Cannabaceae</taxon>
        <taxon>Cannabis</taxon>
    </lineage>
</organism>
<dbReference type="Gramene" id="evm.model.01.759">
    <property type="protein sequence ID" value="cds.evm.model.01.759"/>
    <property type="gene ID" value="evm.TU.01.759"/>
</dbReference>